<organism evidence="1 2">
    <name type="scientific">Rhodonellum psychrophilum GCM71 = DSM 17998</name>
    <dbReference type="NCBI Taxonomy" id="1123057"/>
    <lineage>
        <taxon>Bacteria</taxon>
        <taxon>Pseudomonadati</taxon>
        <taxon>Bacteroidota</taxon>
        <taxon>Cytophagia</taxon>
        <taxon>Cytophagales</taxon>
        <taxon>Cytophagaceae</taxon>
        <taxon>Rhodonellum</taxon>
    </lineage>
</organism>
<dbReference type="Proteomes" id="UP000016843">
    <property type="component" value="Unassembled WGS sequence"/>
</dbReference>
<comment type="caution">
    <text evidence="1">The sequence shown here is derived from an EMBL/GenBank/DDBJ whole genome shotgun (WGS) entry which is preliminary data.</text>
</comment>
<name>U5BMG2_9BACT</name>
<dbReference type="AlphaFoldDB" id="U5BMG2"/>
<accession>U5BMG2</accession>
<keyword evidence="2" id="KW-1185">Reference proteome</keyword>
<gene>
    <name evidence="1" type="ORF">P872_19530</name>
</gene>
<evidence type="ECO:0000313" key="1">
    <source>
        <dbReference type="EMBL" id="ERM81690.1"/>
    </source>
</evidence>
<proteinExistence type="predicted"/>
<dbReference type="EMBL" id="AWXR01000043">
    <property type="protein sequence ID" value="ERM81690.1"/>
    <property type="molecule type" value="Genomic_DNA"/>
</dbReference>
<sequence length="44" mass="5262">MRYSPNSLTALPFQSHLKTSCIFQIKIYGDYYLFLVVRNMHFAF</sequence>
<evidence type="ECO:0000313" key="2">
    <source>
        <dbReference type="Proteomes" id="UP000016843"/>
    </source>
</evidence>
<protein>
    <submittedName>
        <fullName evidence="1">Uncharacterized protein</fullName>
    </submittedName>
</protein>
<reference evidence="1 2" key="1">
    <citation type="journal article" date="2013" name="Genome Announc.">
        <title>Draft Genome Sequence of the Psychrophilic and Alkaliphilic Rhodonellum psychrophilum Strain GCM71T.</title>
        <authorList>
            <person name="Hauptmann A.L."/>
            <person name="Glaring M.A."/>
            <person name="Hallin P.F."/>
            <person name="Prieme A."/>
            <person name="Stougaard P."/>
        </authorList>
    </citation>
    <scope>NUCLEOTIDE SEQUENCE [LARGE SCALE GENOMIC DNA]</scope>
    <source>
        <strain evidence="1 2">GCM71</strain>
    </source>
</reference>